<organism evidence="5 6">
    <name type="scientific">Extremus antarcticus</name>
    <dbReference type="NCBI Taxonomy" id="702011"/>
    <lineage>
        <taxon>Eukaryota</taxon>
        <taxon>Fungi</taxon>
        <taxon>Dikarya</taxon>
        <taxon>Ascomycota</taxon>
        <taxon>Pezizomycotina</taxon>
        <taxon>Dothideomycetes</taxon>
        <taxon>Dothideomycetidae</taxon>
        <taxon>Mycosphaerellales</taxon>
        <taxon>Extremaceae</taxon>
        <taxon>Extremus</taxon>
    </lineage>
</organism>
<name>A0AAJ0DNQ4_9PEZI</name>
<reference evidence="5" key="1">
    <citation type="submission" date="2023-04" db="EMBL/GenBank/DDBJ databases">
        <title>Black Yeasts Isolated from many extreme environments.</title>
        <authorList>
            <person name="Coleine C."/>
            <person name="Stajich J.E."/>
            <person name="Selbmann L."/>
        </authorList>
    </citation>
    <scope>NUCLEOTIDE SEQUENCE</scope>
    <source>
        <strain evidence="5">CCFEE 5312</strain>
    </source>
</reference>
<dbReference type="GO" id="GO:0005525">
    <property type="term" value="F:GTP binding"/>
    <property type="evidence" value="ECO:0007669"/>
    <property type="project" value="UniProtKB-KW"/>
</dbReference>
<keyword evidence="2 4" id="KW-0378">Hydrolase</keyword>
<dbReference type="Proteomes" id="UP001271007">
    <property type="component" value="Unassembled WGS sequence"/>
</dbReference>
<keyword evidence="6" id="KW-1185">Reference proteome</keyword>
<comment type="function">
    <text evidence="4">Small GTPase required for proper localization of RNA polymerase II and III (RNAPII and RNAPIII). May act at an RNAP assembly step prior to nuclear import.</text>
</comment>
<keyword evidence="3 4" id="KW-0342">GTP-binding</keyword>
<evidence type="ECO:0000256" key="4">
    <source>
        <dbReference type="RuleBase" id="RU365059"/>
    </source>
</evidence>
<comment type="subunit">
    <text evidence="4">Binds to RNA polymerase II (RNAPII).</text>
</comment>
<dbReference type="EMBL" id="JAWDJX010000015">
    <property type="protein sequence ID" value="KAK3053701.1"/>
    <property type="molecule type" value="Genomic_DNA"/>
</dbReference>
<dbReference type="AlphaFoldDB" id="A0AAJ0DNQ4"/>
<comment type="caution">
    <text evidence="5">The sequence shown here is derived from an EMBL/GenBank/DDBJ whole genome shotgun (WGS) entry which is preliminary data.</text>
</comment>
<dbReference type="InterPro" id="IPR004130">
    <property type="entry name" value="Gpn"/>
</dbReference>
<keyword evidence="1 4" id="KW-0547">Nucleotide-binding</keyword>
<proteinExistence type="inferred from homology"/>
<evidence type="ECO:0000256" key="1">
    <source>
        <dbReference type="ARBA" id="ARBA00022741"/>
    </source>
</evidence>
<dbReference type="PANTHER" id="PTHR21231">
    <property type="entry name" value="XPA-BINDING PROTEIN 1-RELATED"/>
    <property type="match status" value="1"/>
</dbReference>
<evidence type="ECO:0000313" key="5">
    <source>
        <dbReference type="EMBL" id="KAK3053701.1"/>
    </source>
</evidence>
<evidence type="ECO:0000256" key="3">
    <source>
        <dbReference type="ARBA" id="ARBA00023134"/>
    </source>
</evidence>
<comment type="similarity">
    <text evidence="4">Belongs to the GPN-loop GTPase family.</text>
</comment>
<dbReference type="Pfam" id="PF03029">
    <property type="entry name" value="ATP_bind_1"/>
    <property type="match status" value="1"/>
</dbReference>
<evidence type="ECO:0000256" key="2">
    <source>
        <dbReference type="ARBA" id="ARBA00022801"/>
    </source>
</evidence>
<evidence type="ECO:0000313" key="6">
    <source>
        <dbReference type="Proteomes" id="UP001271007"/>
    </source>
</evidence>
<dbReference type="GO" id="GO:0003924">
    <property type="term" value="F:GTPase activity"/>
    <property type="evidence" value="ECO:0007669"/>
    <property type="project" value="TreeGrafter"/>
</dbReference>
<protein>
    <recommendedName>
        <fullName evidence="4">GPN-loop GTPase 2</fullName>
    </recommendedName>
</protein>
<dbReference type="PANTHER" id="PTHR21231:SF3">
    <property type="entry name" value="GPN-LOOP GTPASE 2"/>
    <property type="match status" value="1"/>
</dbReference>
<gene>
    <name evidence="5" type="ORF">LTR09_005445</name>
</gene>
<accession>A0AAJ0DNQ4</accession>
<sequence>MDNLKAVGGEGLPFNLDFYTEVHDLQQLLPVLEAEQGAKIGGSSKWEKLNSALIELVEDFGLVGFETLAVEDRQSMASLLKAIDRASGYVFAGARGTDEQGRTLDDGASIWAQAMSDQWAGKLEVKDVQERWVDQKEEYDEAERKLWEEEARLAGALPENGAATVVRTGQDVEQDASMAEDDELLAEQRKWESQRSNGVIEQK</sequence>
<dbReference type="GO" id="GO:0005737">
    <property type="term" value="C:cytoplasm"/>
    <property type="evidence" value="ECO:0007669"/>
    <property type="project" value="TreeGrafter"/>
</dbReference>